<dbReference type="FunFam" id="3.40.50.300:FF:000365">
    <property type="entry name" value="Ribosome biogenesis ATPase RIX7"/>
    <property type="match status" value="1"/>
</dbReference>
<dbReference type="EMBL" id="CP014501">
    <property type="protein sequence ID" value="ANB12425.1"/>
    <property type="molecule type" value="Genomic_DNA"/>
</dbReference>
<dbReference type="GeneID" id="30037736"/>
<dbReference type="SMART" id="SM00382">
    <property type="entry name" value="AAA"/>
    <property type="match status" value="2"/>
</dbReference>
<sequence>MRPRPRKNPGSANSSLDKTVYRLVKEYLEEQALDDARKKGQLELTGEDDEEDNEDDDSLLAKREAELNLLLNLRKLRVTEAIDICQRAELSLRRVKRVALEESVGKAFELIRKEEREKQAALKEEQQLDSDFEGVDIDSLMDVKDTNQMNKNVINLWDIPPAEPIARIARLKTGEEDESKSVSKGDGVNELGSKLAASSLPGSGTATPVVATSRSDLPPEKKKAKKESDKKRKDKIDRRPAINISLSDIGGVDRVIKQLLEMVAWPLSHPEVYTEIGSDIPRGVLLHGPPGCGKTMLANALANDLGVAFINVSAPSVVSGMSGESEKKLREIFDEAKTLAPCLLFIDEIDAITPKRESAQREMERRIVAQLLTCMDDVSMEKTGGKPVMIIGATNRPDAIDSALRRGGRFDREICMSVPDQEARQKILETMSRKLKLQGGENFNFKRLAKLTPGYVGADLNALVTAAGACAIKRVLSKLPGEQSKEDDIKTSLDTVAETNTVVNDMEVDDVEEQRLEVTANGSHMEPDSVDSSTGQIDITITQVSDEQANPPVTTEVTISNTASTTSIPPNEIKSFLTAHPDPLTPEQLSEVAITFEDFLTALPSVQPSSKREGFTTVPDVTWDDVGAMSTIREELEYSIVESIKNPELYAAAGIRAPSGVLLWGPPGCGKTLLAKAVANESQANFISVRGPELLNKYVGESERAVRQVFVRARASEPCVIFFDELDALVPRRDDSNSESSSRVVNTLLTELDGVGDRKGVYVIAATNRPDMIDSAMLRPGRLDKQLYVELPTADERVEILKTVTRTTPTHEDVDLAIIGHDERCRNFSGADLANLTREAAGLALRTVIQARKKLGNFEDGPADVRVTAAHFEEAFSKVRASVSDSERAKYSRMKQRSA</sequence>
<dbReference type="KEGG" id="slb:AWJ20_678"/>
<dbReference type="AlphaFoldDB" id="A0A167D395"/>
<keyword evidence="2" id="KW-0962">Peroxisome biogenesis</keyword>
<dbReference type="GO" id="GO:0000055">
    <property type="term" value="P:ribosomal large subunit export from nucleus"/>
    <property type="evidence" value="ECO:0007669"/>
    <property type="project" value="EnsemblFungi"/>
</dbReference>
<dbReference type="CDD" id="cd19530">
    <property type="entry name" value="RecA-like_NVL_r2-like"/>
    <property type="match status" value="1"/>
</dbReference>
<protein>
    <recommendedName>
        <fullName evidence="6">Peroxisomal ATPase PEX1</fullName>
    </recommendedName>
    <alternativeName>
        <fullName evidence="5">Peroxin-1</fullName>
    </alternativeName>
</protein>
<dbReference type="InterPro" id="IPR050168">
    <property type="entry name" value="AAA_ATPase_domain"/>
</dbReference>
<dbReference type="GO" id="GO:0030687">
    <property type="term" value="C:preribosome, large subunit precursor"/>
    <property type="evidence" value="ECO:0007669"/>
    <property type="project" value="EnsemblFungi"/>
</dbReference>
<dbReference type="PANTHER" id="PTHR23077:SF171">
    <property type="entry name" value="NUCLEAR VALOSIN-CONTAINING PROTEIN-LIKE"/>
    <property type="match status" value="1"/>
</dbReference>
<dbReference type="GO" id="GO:0007031">
    <property type="term" value="P:peroxisome organization"/>
    <property type="evidence" value="ECO:0007669"/>
    <property type="project" value="UniProtKB-KW"/>
</dbReference>
<dbReference type="GO" id="GO:0005524">
    <property type="term" value="F:ATP binding"/>
    <property type="evidence" value="ECO:0007669"/>
    <property type="project" value="UniProtKB-KW"/>
</dbReference>
<dbReference type="GO" id="GO:0003723">
    <property type="term" value="F:RNA binding"/>
    <property type="evidence" value="ECO:0007669"/>
    <property type="project" value="TreeGrafter"/>
</dbReference>
<keyword evidence="4" id="KW-0067">ATP-binding</keyword>
<keyword evidence="11" id="KW-1185">Reference proteome</keyword>
<comment type="catalytic activity">
    <reaction evidence="7">
        <text>ATP + H2O = ADP + phosphate + H(+)</text>
        <dbReference type="Rhea" id="RHEA:13065"/>
        <dbReference type="ChEBI" id="CHEBI:15377"/>
        <dbReference type="ChEBI" id="CHEBI:15378"/>
        <dbReference type="ChEBI" id="CHEBI:30616"/>
        <dbReference type="ChEBI" id="CHEBI:43474"/>
        <dbReference type="ChEBI" id="CHEBI:456216"/>
    </reaction>
    <physiologicalReaction direction="left-to-right" evidence="7">
        <dbReference type="Rhea" id="RHEA:13066"/>
    </physiologicalReaction>
</comment>
<dbReference type="SUPFAM" id="SSF52540">
    <property type="entry name" value="P-loop containing nucleoside triphosphate hydrolases"/>
    <property type="match status" value="2"/>
</dbReference>
<dbReference type="Pfam" id="PF00004">
    <property type="entry name" value="AAA"/>
    <property type="match status" value="2"/>
</dbReference>
<reference evidence="10 11" key="1">
    <citation type="submission" date="2016-02" db="EMBL/GenBank/DDBJ databases">
        <title>Complete genome sequence and transcriptome regulation of the pentose utilising yeast Sugiyamaella lignohabitans.</title>
        <authorList>
            <person name="Bellasio M."/>
            <person name="Peymann A."/>
            <person name="Valli M."/>
            <person name="Sipitzky M."/>
            <person name="Graf A."/>
            <person name="Sauer M."/>
            <person name="Marx H."/>
            <person name="Mattanovich D."/>
        </authorList>
    </citation>
    <scope>NUCLEOTIDE SEQUENCE [LARGE SCALE GENOMIC DNA]</scope>
    <source>
        <strain evidence="10 11">CBS 10342</strain>
    </source>
</reference>
<evidence type="ECO:0000256" key="7">
    <source>
        <dbReference type="ARBA" id="ARBA00048778"/>
    </source>
</evidence>
<dbReference type="GO" id="GO:0016887">
    <property type="term" value="F:ATP hydrolysis activity"/>
    <property type="evidence" value="ECO:0007669"/>
    <property type="project" value="InterPro"/>
</dbReference>
<evidence type="ECO:0000256" key="1">
    <source>
        <dbReference type="ARBA" id="ARBA00006914"/>
    </source>
</evidence>
<comment type="similarity">
    <text evidence="1">Belongs to the AAA ATPase family.</text>
</comment>
<dbReference type="GO" id="GO:0042273">
    <property type="term" value="P:ribosomal large subunit biogenesis"/>
    <property type="evidence" value="ECO:0007669"/>
    <property type="project" value="EnsemblFungi"/>
</dbReference>
<dbReference type="Pfam" id="PF17862">
    <property type="entry name" value="AAA_lid_3"/>
    <property type="match status" value="2"/>
</dbReference>
<evidence type="ECO:0000256" key="8">
    <source>
        <dbReference type="SAM" id="MobiDB-lite"/>
    </source>
</evidence>
<dbReference type="Gene3D" id="3.40.50.300">
    <property type="entry name" value="P-loop containing nucleotide triphosphate hydrolases"/>
    <property type="match status" value="2"/>
</dbReference>
<evidence type="ECO:0000313" key="10">
    <source>
        <dbReference type="EMBL" id="ANB12425.1"/>
    </source>
</evidence>
<accession>A0A167D395</accession>
<evidence type="ECO:0000259" key="9">
    <source>
        <dbReference type="SMART" id="SM00382"/>
    </source>
</evidence>
<dbReference type="Gene3D" id="1.10.8.60">
    <property type="match status" value="2"/>
</dbReference>
<name>A0A167D395_9ASCO</name>
<dbReference type="PROSITE" id="PS00674">
    <property type="entry name" value="AAA"/>
    <property type="match status" value="1"/>
</dbReference>
<dbReference type="Proteomes" id="UP000189580">
    <property type="component" value="Chromosome a"/>
</dbReference>
<dbReference type="OrthoDB" id="27435at2759"/>
<feature type="region of interest" description="Disordered" evidence="8">
    <location>
        <begin position="193"/>
        <end position="236"/>
    </location>
</feature>
<dbReference type="InterPro" id="IPR003959">
    <property type="entry name" value="ATPase_AAA_core"/>
</dbReference>
<dbReference type="InterPro" id="IPR003960">
    <property type="entry name" value="ATPase_AAA_CS"/>
</dbReference>
<feature type="region of interest" description="Disordered" evidence="8">
    <location>
        <begin position="38"/>
        <end position="57"/>
    </location>
</feature>
<evidence type="ECO:0000256" key="3">
    <source>
        <dbReference type="ARBA" id="ARBA00022741"/>
    </source>
</evidence>
<evidence type="ECO:0000256" key="6">
    <source>
        <dbReference type="ARBA" id="ARBA00034532"/>
    </source>
</evidence>
<dbReference type="CDD" id="cd19518">
    <property type="entry name" value="RecA-like_NVL_r1-like"/>
    <property type="match status" value="1"/>
</dbReference>
<feature type="compositionally biased region" description="Acidic residues" evidence="8">
    <location>
        <begin position="45"/>
        <end position="57"/>
    </location>
</feature>
<dbReference type="InterPro" id="IPR027417">
    <property type="entry name" value="P-loop_NTPase"/>
</dbReference>
<feature type="domain" description="AAA+ ATPase" evidence="9">
    <location>
        <begin position="280"/>
        <end position="420"/>
    </location>
</feature>
<proteinExistence type="inferred from homology"/>
<evidence type="ECO:0000256" key="2">
    <source>
        <dbReference type="ARBA" id="ARBA00022593"/>
    </source>
</evidence>
<feature type="compositionally biased region" description="Polar residues" evidence="8">
    <location>
        <begin position="200"/>
        <end position="215"/>
    </location>
</feature>
<keyword evidence="3" id="KW-0547">Nucleotide-binding</keyword>
<feature type="domain" description="AAA+ ATPase" evidence="9">
    <location>
        <begin position="657"/>
        <end position="793"/>
    </location>
</feature>
<dbReference type="GO" id="GO:1990275">
    <property type="term" value="F:preribosome binding"/>
    <property type="evidence" value="ECO:0007669"/>
    <property type="project" value="TreeGrafter"/>
</dbReference>
<dbReference type="InterPro" id="IPR003593">
    <property type="entry name" value="AAA+_ATPase"/>
</dbReference>
<dbReference type="PANTHER" id="PTHR23077">
    <property type="entry name" value="AAA-FAMILY ATPASE"/>
    <property type="match status" value="1"/>
</dbReference>
<organism evidence="10 11">
    <name type="scientific">Sugiyamaella lignohabitans</name>
    <dbReference type="NCBI Taxonomy" id="796027"/>
    <lineage>
        <taxon>Eukaryota</taxon>
        <taxon>Fungi</taxon>
        <taxon>Dikarya</taxon>
        <taxon>Ascomycota</taxon>
        <taxon>Saccharomycotina</taxon>
        <taxon>Dipodascomycetes</taxon>
        <taxon>Dipodascales</taxon>
        <taxon>Trichomonascaceae</taxon>
        <taxon>Sugiyamaella</taxon>
    </lineage>
</organism>
<gene>
    <name evidence="10" type="primary">RIX7</name>
    <name evidence="10" type="ORF">AWJ20_678</name>
</gene>
<feature type="compositionally biased region" description="Basic and acidic residues" evidence="8">
    <location>
        <begin position="217"/>
        <end position="236"/>
    </location>
</feature>
<dbReference type="RefSeq" id="XP_018734902.1">
    <property type="nucleotide sequence ID" value="XM_018882632.1"/>
</dbReference>
<dbReference type="GO" id="GO:0005730">
    <property type="term" value="C:nucleolus"/>
    <property type="evidence" value="ECO:0007669"/>
    <property type="project" value="EnsemblFungi"/>
</dbReference>
<dbReference type="FunFam" id="3.40.50.300:FF:000149">
    <property type="entry name" value="Nuclear valosin-containing protein-like"/>
    <property type="match status" value="1"/>
</dbReference>
<evidence type="ECO:0000256" key="5">
    <source>
        <dbReference type="ARBA" id="ARBA00032509"/>
    </source>
</evidence>
<evidence type="ECO:0000313" key="11">
    <source>
        <dbReference type="Proteomes" id="UP000189580"/>
    </source>
</evidence>
<dbReference type="InterPro" id="IPR041569">
    <property type="entry name" value="AAA_lid_3"/>
</dbReference>
<evidence type="ECO:0000256" key="4">
    <source>
        <dbReference type="ARBA" id="ARBA00022840"/>
    </source>
</evidence>